<reference evidence="3 4" key="1">
    <citation type="submission" date="2019-12" db="EMBL/GenBank/DDBJ databases">
        <authorList>
            <person name="Huq M.A."/>
        </authorList>
    </citation>
    <scope>NUCLEOTIDE SEQUENCE [LARGE SCALE GENOMIC DNA]</scope>
    <source>
        <strain evidence="3 4">MAH-18</strain>
    </source>
</reference>
<keyword evidence="2" id="KW-0472">Membrane</keyword>
<keyword evidence="4" id="KW-1185">Reference proteome</keyword>
<comment type="caution">
    <text evidence="3">The sequence shown here is derived from an EMBL/GenBank/DDBJ whole genome shotgun (WGS) entry which is preliminary data.</text>
</comment>
<dbReference type="InterPro" id="IPR019533">
    <property type="entry name" value="Peptidase_S26"/>
</dbReference>
<accession>A0A6L6XUS8</accession>
<gene>
    <name evidence="3" type="ORF">GON03_17315</name>
</gene>
<protein>
    <submittedName>
        <fullName evidence="3">Signal peptidase I</fullName>
    </submittedName>
</protein>
<dbReference type="EMBL" id="WSEK01000004">
    <property type="protein sequence ID" value="MVQ50949.1"/>
    <property type="molecule type" value="Genomic_DNA"/>
</dbReference>
<proteinExistence type="predicted"/>
<dbReference type="RefSeq" id="WP_157344159.1">
    <property type="nucleotide sequence ID" value="NZ_WSEK01000004.1"/>
</dbReference>
<feature type="transmembrane region" description="Helical" evidence="2">
    <location>
        <begin position="18"/>
        <end position="40"/>
    </location>
</feature>
<feature type="region of interest" description="Disordered" evidence="1">
    <location>
        <begin position="170"/>
        <end position="193"/>
    </location>
</feature>
<evidence type="ECO:0000256" key="1">
    <source>
        <dbReference type="SAM" id="MobiDB-lite"/>
    </source>
</evidence>
<name>A0A6L6XUS8_9ACTN</name>
<keyword evidence="2" id="KW-1133">Transmembrane helix</keyword>
<feature type="compositionally biased region" description="Polar residues" evidence="1">
    <location>
        <begin position="178"/>
        <end position="193"/>
    </location>
</feature>
<dbReference type="Proteomes" id="UP000473525">
    <property type="component" value="Unassembled WGS sequence"/>
</dbReference>
<dbReference type="AlphaFoldDB" id="A0A6L6XUS8"/>
<keyword evidence="2" id="KW-0812">Transmembrane</keyword>
<evidence type="ECO:0000313" key="4">
    <source>
        <dbReference type="Proteomes" id="UP000473525"/>
    </source>
</evidence>
<dbReference type="GO" id="GO:0006465">
    <property type="term" value="P:signal peptide processing"/>
    <property type="evidence" value="ECO:0007669"/>
    <property type="project" value="InterPro"/>
</dbReference>
<evidence type="ECO:0000256" key="2">
    <source>
        <dbReference type="SAM" id="Phobius"/>
    </source>
</evidence>
<organism evidence="3 4">
    <name type="scientific">Nocardioides agri</name>
    <dbReference type="NCBI Taxonomy" id="2682843"/>
    <lineage>
        <taxon>Bacteria</taxon>
        <taxon>Bacillati</taxon>
        <taxon>Actinomycetota</taxon>
        <taxon>Actinomycetes</taxon>
        <taxon>Propionibacteriales</taxon>
        <taxon>Nocardioidaceae</taxon>
        <taxon>Nocardioides</taxon>
    </lineage>
</organism>
<dbReference type="CDD" id="cd06530">
    <property type="entry name" value="S26_SPase_I"/>
    <property type="match status" value="1"/>
</dbReference>
<dbReference type="GO" id="GO:0004252">
    <property type="term" value="F:serine-type endopeptidase activity"/>
    <property type="evidence" value="ECO:0007669"/>
    <property type="project" value="InterPro"/>
</dbReference>
<evidence type="ECO:0000313" key="3">
    <source>
        <dbReference type="EMBL" id="MVQ50949.1"/>
    </source>
</evidence>
<sequence length="193" mass="20741">MEITTAPRPPAPAPWGRLLLCAALFAPVTFLVLLPMGLGFERYVMTGHSMAGSVDRGSVAFERVVPVSDLQVGDIITYPRPDGGAEQGMVTHRIVYVGPDGIVTRGDAEPAVDPWVLRPAAPTVSRVEFVVPWVGWAYLFLFHPPGVVLVIASGIALVFLTRWRVRPRITPAEPGSADESQALSASTSTDAQR</sequence>
<feature type="transmembrane region" description="Helical" evidence="2">
    <location>
        <begin position="136"/>
        <end position="160"/>
    </location>
</feature>